<feature type="compositionally biased region" description="Low complexity" evidence="1">
    <location>
        <begin position="305"/>
        <end position="317"/>
    </location>
</feature>
<sequence length="317" mass="35292">MDLVDQDHDTPRQDSYKMPTWSVANSPCSSHIGTPVEQLINHTVPQTLFLSDMANTHAPGSSSIPIGPPLPKPYPSMLTSADLCISQQGPSNRSTARRAEVQVRRNQRIVSTRARKSTTTPRALRRTLTQKERIEICRFKERYPDAKQIEIGEKFGVDRSTISKVLSKKDDYLEMEETPTGLSNRAKRIKAQVRKSPTYKKIGQTPESTIGAVQYPDTVIAEHHVEAEYNGFANTLLKANTSGIPQTRRDSLSVYDFSPPLRYLSKSPEDMKSEVLSTARNTAAGLRTPPFDTRIDSQHAFGDGSSSSLSRLISPHQ</sequence>
<dbReference type="OrthoDB" id="9909311at2759"/>
<comment type="caution">
    <text evidence="3">The sequence shown here is derived from an EMBL/GenBank/DDBJ whole genome shotgun (WGS) entry which is preliminary data.</text>
</comment>
<dbReference type="InterPro" id="IPR009057">
    <property type="entry name" value="Homeodomain-like_sf"/>
</dbReference>
<evidence type="ECO:0000313" key="3">
    <source>
        <dbReference type="EMBL" id="KAF2156983.1"/>
    </source>
</evidence>
<proteinExistence type="predicted"/>
<feature type="region of interest" description="Disordered" evidence="1">
    <location>
        <begin position="280"/>
        <end position="317"/>
    </location>
</feature>
<feature type="region of interest" description="Disordered" evidence="1">
    <location>
        <begin position="1"/>
        <end position="20"/>
    </location>
</feature>
<dbReference type="Proteomes" id="UP000799439">
    <property type="component" value="Unassembled WGS sequence"/>
</dbReference>
<dbReference type="Gene3D" id="1.10.10.60">
    <property type="entry name" value="Homeodomain-like"/>
    <property type="match status" value="1"/>
</dbReference>
<dbReference type="SUPFAM" id="SSF46689">
    <property type="entry name" value="Homeodomain-like"/>
    <property type="match status" value="1"/>
</dbReference>
<feature type="domain" description="HTH psq-type" evidence="2">
    <location>
        <begin position="125"/>
        <end position="175"/>
    </location>
</feature>
<dbReference type="AlphaFoldDB" id="A0A9P4J7V3"/>
<dbReference type="EMBL" id="ML996081">
    <property type="protein sequence ID" value="KAF2156983.1"/>
    <property type="molecule type" value="Genomic_DNA"/>
</dbReference>
<organism evidence="3 4">
    <name type="scientific">Myriangium duriaei CBS 260.36</name>
    <dbReference type="NCBI Taxonomy" id="1168546"/>
    <lineage>
        <taxon>Eukaryota</taxon>
        <taxon>Fungi</taxon>
        <taxon>Dikarya</taxon>
        <taxon>Ascomycota</taxon>
        <taxon>Pezizomycotina</taxon>
        <taxon>Dothideomycetes</taxon>
        <taxon>Dothideomycetidae</taxon>
        <taxon>Myriangiales</taxon>
        <taxon>Myriangiaceae</taxon>
        <taxon>Myriangium</taxon>
    </lineage>
</organism>
<feature type="compositionally biased region" description="Basic and acidic residues" evidence="1">
    <location>
        <begin position="1"/>
        <end position="15"/>
    </location>
</feature>
<dbReference type="InterPro" id="IPR007889">
    <property type="entry name" value="HTH_Psq"/>
</dbReference>
<evidence type="ECO:0000256" key="1">
    <source>
        <dbReference type="SAM" id="MobiDB-lite"/>
    </source>
</evidence>
<gene>
    <name evidence="3" type="ORF">K461DRAFT_8642</name>
</gene>
<keyword evidence="4" id="KW-1185">Reference proteome</keyword>
<evidence type="ECO:0000259" key="2">
    <source>
        <dbReference type="Pfam" id="PF04218"/>
    </source>
</evidence>
<name>A0A9P4J7V3_9PEZI</name>
<reference evidence="3" key="1">
    <citation type="journal article" date="2020" name="Stud. Mycol.">
        <title>101 Dothideomycetes genomes: a test case for predicting lifestyles and emergence of pathogens.</title>
        <authorList>
            <person name="Haridas S."/>
            <person name="Albert R."/>
            <person name="Binder M."/>
            <person name="Bloem J."/>
            <person name="Labutti K."/>
            <person name="Salamov A."/>
            <person name="Andreopoulos B."/>
            <person name="Baker S."/>
            <person name="Barry K."/>
            <person name="Bills G."/>
            <person name="Bluhm B."/>
            <person name="Cannon C."/>
            <person name="Castanera R."/>
            <person name="Culley D."/>
            <person name="Daum C."/>
            <person name="Ezra D."/>
            <person name="Gonzalez J."/>
            <person name="Henrissat B."/>
            <person name="Kuo A."/>
            <person name="Liang C."/>
            <person name="Lipzen A."/>
            <person name="Lutzoni F."/>
            <person name="Magnuson J."/>
            <person name="Mondo S."/>
            <person name="Nolan M."/>
            <person name="Ohm R."/>
            <person name="Pangilinan J."/>
            <person name="Park H.-J."/>
            <person name="Ramirez L."/>
            <person name="Alfaro M."/>
            <person name="Sun H."/>
            <person name="Tritt A."/>
            <person name="Yoshinaga Y."/>
            <person name="Zwiers L.-H."/>
            <person name="Turgeon B."/>
            <person name="Goodwin S."/>
            <person name="Spatafora J."/>
            <person name="Crous P."/>
            <person name="Grigoriev I."/>
        </authorList>
    </citation>
    <scope>NUCLEOTIDE SEQUENCE</scope>
    <source>
        <strain evidence="3">CBS 260.36</strain>
    </source>
</reference>
<dbReference type="GO" id="GO:0003677">
    <property type="term" value="F:DNA binding"/>
    <property type="evidence" value="ECO:0007669"/>
    <property type="project" value="InterPro"/>
</dbReference>
<protein>
    <recommendedName>
        <fullName evidence="2">HTH psq-type domain-containing protein</fullName>
    </recommendedName>
</protein>
<dbReference type="Pfam" id="PF04218">
    <property type="entry name" value="CENP-B_N"/>
    <property type="match status" value="1"/>
</dbReference>
<accession>A0A9P4J7V3</accession>
<evidence type="ECO:0000313" key="4">
    <source>
        <dbReference type="Proteomes" id="UP000799439"/>
    </source>
</evidence>